<accession>A8NQW4</accession>
<proteinExistence type="predicted"/>
<sequence length="374" mass="41554">MDLVSTPGTSVRYKTTAKGLDIYFDAWPPASTNEAGTHRRPAFIYFHGGALAFGNRTNFTPSWLFERITGLGYIFISADYRLLPSSTGHEIQEDVEDLWKFIIDPDLVLNLPSSPGSDTTTPLKVDADSSIVVSGSSAGGFCAYLAAMHCKSPRPKAVLSIYGMGGEIFSSYYLAPKSEHFTFVGEWMEGPKNYYHPFEGTPFKEEADCPLVPGSDGLPQNNIRHVAAWMYLQDAIWLDYFTGEYDPSLSSALRKICGFEERVSPNLQTVALDPADEKTRQEATAAIPERHRNLFPQLNVTKDWPPTVFLHGTADTAVSVLESENLGRLLERVGVPVEVVKVPGMEHNFDFDFDVKKKWGKELDAAISFVEQHV</sequence>
<dbReference type="InterPro" id="IPR029058">
    <property type="entry name" value="AB_hydrolase_fold"/>
</dbReference>
<protein>
    <recommendedName>
        <fullName evidence="2">Alpha/beta hydrolase fold-3 domain-containing protein</fullName>
    </recommendedName>
</protein>
<gene>
    <name evidence="3" type="ORF">CC1G_03341</name>
</gene>
<dbReference type="OrthoDB" id="19653at2759"/>
<dbReference type="SUPFAM" id="SSF53474">
    <property type="entry name" value="alpha/beta-Hydrolases"/>
    <property type="match status" value="1"/>
</dbReference>
<dbReference type="InterPro" id="IPR013094">
    <property type="entry name" value="AB_hydrolase_3"/>
</dbReference>
<dbReference type="OMA" id="WGAPPFD"/>
<dbReference type="GO" id="GO:0016787">
    <property type="term" value="F:hydrolase activity"/>
    <property type="evidence" value="ECO:0007669"/>
    <property type="project" value="UniProtKB-KW"/>
</dbReference>
<evidence type="ECO:0000259" key="2">
    <source>
        <dbReference type="Pfam" id="PF07859"/>
    </source>
</evidence>
<keyword evidence="4" id="KW-1185">Reference proteome</keyword>
<dbReference type="eggNOG" id="ENOG502S3DF">
    <property type="taxonomic scope" value="Eukaryota"/>
</dbReference>
<dbReference type="GeneID" id="6012091"/>
<comment type="caution">
    <text evidence="3">The sequence shown here is derived from an EMBL/GenBank/DDBJ whole genome shotgun (WGS) entry which is preliminary data.</text>
</comment>
<keyword evidence="1" id="KW-0378">Hydrolase</keyword>
<reference evidence="3 4" key="1">
    <citation type="journal article" date="2010" name="Proc. Natl. Acad. Sci. U.S.A.">
        <title>Insights into evolution of multicellular fungi from the assembled chromosomes of the mushroom Coprinopsis cinerea (Coprinus cinereus).</title>
        <authorList>
            <person name="Stajich J.E."/>
            <person name="Wilke S.K."/>
            <person name="Ahren D."/>
            <person name="Au C.H."/>
            <person name="Birren B.W."/>
            <person name="Borodovsky M."/>
            <person name="Burns C."/>
            <person name="Canback B."/>
            <person name="Casselton L.A."/>
            <person name="Cheng C.K."/>
            <person name="Deng J."/>
            <person name="Dietrich F.S."/>
            <person name="Fargo D.C."/>
            <person name="Farman M.L."/>
            <person name="Gathman A.C."/>
            <person name="Goldberg J."/>
            <person name="Guigo R."/>
            <person name="Hoegger P.J."/>
            <person name="Hooker J.B."/>
            <person name="Huggins A."/>
            <person name="James T.Y."/>
            <person name="Kamada T."/>
            <person name="Kilaru S."/>
            <person name="Kodira C."/>
            <person name="Kues U."/>
            <person name="Kupfer D."/>
            <person name="Kwan H.S."/>
            <person name="Lomsadze A."/>
            <person name="Li W."/>
            <person name="Lilly W.W."/>
            <person name="Ma L.J."/>
            <person name="Mackey A.J."/>
            <person name="Manning G."/>
            <person name="Martin F."/>
            <person name="Muraguchi H."/>
            <person name="Natvig D.O."/>
            <person name="Palmerini H."/>
            <person name="Ramesh M.A."/>
            <person name="Rehmeyer C.J."/>
            <person name="Roe B.A."/>
            <person name="Shenoy N."/>
            <person name="Stanke M."/>
            <person name="Ter-Hovhannisyan V."/>
            <person name="Tunlid A."/>
            <person name="Velagapudi R."/>
            <person name="Vision T.J."/>
            <person name="Zeng Q."/>
            <person name="Zolan M.E."/>
            <person name="Pukkila P.J."/>
        </authorList>
    </citation>
    <scope>NUCLEOTIDE SEQUENCE [LARGE SCALE GENOMIC DNA]</scope>
    <source>
        <strain evidence="4">Okayama-7 / 130 / ATCC MYA-4618 / FGSC 9003</strain>
    </source>
</reference>
<dbReference type="STRING" id="240176.A8NQW4"/>
<dbReference type="RefSeq" id="XP_001835559.1">
    <property type="nucleotide sequence ID" value="XM_001835507.1"/>
</dbReference>
<dbReference type="Pfam" id="PF07859">
    <property type="entry name" value="Abhydrolase_3"/>
    <property type="match status" value="1"/>
</dbReference>
<dbReference type="PANTHER" id="PTHR48081:SF3">
    <property type="entry name" value="ALPHA_BETA HYDROLASE FOLD-3 DOMAIN-CONTAINING PROTEIN"/>
    <property type="match status" value="1"/>
</dbReference>
<evidence type="ECO:0000313" key="4">
    <source>
        <dbReference type="Proteomes" id="UP000001861"/>
    </source>
</evidence>
<dbReference type="InterPro" id="IPR050300">
    <property type="entry name" value="GDXG_lipolytic_enzyme"/>
</dbReference>
<dbReference type="PANTHER" id="PTHR48081">
    <property type="entry name" value="AB HYDROLASE SUPERFAMILY PROTEIN C4A8.06C"/>
    <property type="match status" value="1"/>
</dbReference>
<dbReference type="Proteomes" id="UP000001861">
    <property type="component" value="Unassembled WGS sequence"/>
</dbReference>
<evidence type="ECO:0000313" key="3">
    <source>
        <dbReference type="EMBL" id="EAU86130.1"/>
    </source>
</evidence>
<dbReference type="Gene3D" id="3.40.50.1820">
    <property type="entry name" value="alpha/beta hydrolase"/>
    <property type="match status" value="1"/>
</dbReference>
<dbReference type="EMBL" id="AACS02000008">
    <property type="protein sequence ID" value="EAU86130.1"/>
    <property type="molecule type" value="Genomic_DNA"/>
</dbReference>
<dbReference type="InParanoid" id="A8NQW4"/>
<dbReference type="AlphaFoldDB" id="A8NQW4"/>
<dbReference type="VEuPathDB" id="FungiDB:CC1G_03341"/>
<dbReference type="KEGG" id="cci:CC1G_03341"/>
<feature type="domain" description="Alpha/beta hydrolase fold-3" evidence="2">
    <location>
        <begin position="44"/>
        <end position="165"/>
    </location>
</feature>
<name>A8NQW4_COPC7</name>
<organism evidence="3 4">
    <name type="scientific">Coprinopsis cinerea (strain Okayama-7 / 130 / ATCC MYA-4618 / FGSC 9003)</name>
    <name type="common">Inky cap fungus</name>
    <name type="synonym">Hormographiella aspergillata</name>
    <dbReference type="NCBI Taxonomy" id="240176"/>
    <lineage>
        <taxon>Eukaryota</taxon>
        <taxon>Fungi</taxon>
        <taxon>Dikarya</taxon>
        <taxon>Basidiomycota</taxon>
        <taxon>Agaricomycotina</taxon>
        <taxon>Agaricomycetes</taxon>
        <taxon>Agaricomycetidae</taxon>
        <taxon>Agaricales</taxon>
        <taxon>Agaricineae</taxon>
        <taxon>Psathyrellaceae</taxon>
        <taxon>Coprinopsis</taxon>
    </lineage>
</organism>
<evidence type="ECO:0000256" key="1">
    <source>
        <dbReference type="ARBA" id="ARBA00022801"/>
    </source>
</evidence>